<name>A0ABS5C3Q6_9BACT</name>
<dbReference type="RefSeq" id="WP_210662790.1">
    <property type="nucleotide sequence ID" value="NZ_JAGKQQ010000002.1"/>
</dbReference>
<accession>A0ABS5C3Q6</accession>
<proteinExistence type="predicted"/>
<sequence>MPLNSDNILPPPANNTPGFYCGGEFAMGSGRAATERGRVSSAQPAVLVIGTRGLERVGPGADLHGASVVVKCKQATTGTLVFGSEIVGSCASLHDAPPLPPCESITWTFPLQNVVQYQFEAKAADTVTLASTKANPPVNALNGTWYREQPGMVISATFTHDELKLCMVQAADGDTATFTVTAHYTLTKDGLVYGAVTGTDADTKRDPGKPSNVPLSMDLAELAMTLQAFVDAPFSFRTKMTSAGLMVSGLKCGPLLDKSEANPFGGMFKFAKDGRVPAPVPLNTNTSKADVSLGAVVGTALGTAVGATIGNTGAADKLIPVPQAGTSPADCPRIGIDFNFNPPVMNPPKPSCDACMPPPARLMMAPPPAGTAPRTACEPAVPDTMKSLVSEAFGQLLQKSGQGGMTLPSPRYLEHYPQYFAPDPAFPLPRELAMQEDLDGAVRRTGATVPARPMASAEPLAKPGVVGTWYRDVAGKQCVVKVSPDHLTLSVSEAHEEDGKVSVASLVITADYHMTRDGVTAVGLITSVDVNFEGEFPQEDSKPFFEMLGELQKALEDKPFALTFRPYGDSLVVGNVRMPTVSDRMDVQPAGYMAGRYKNAGNKLPKPKVVKVTEQNRQPAPGLPGAPLPPSSAYPQPYSEPQPGGGYPQPYSVPTAPAPTGDLLPPQSLPAPRIVPSGGSWTAPQPTAPVPQMQPPTPPGSVREVVPTMSEPVKPVTSQKKVTPSSDLVVLMRQLLNQSEDLRVINNEWRRFWFNDQPSKLTPERTSGSIY</sequence>
<comment type="caution">
    <text evidence="2">The sequence shown here is derived from an EMBL/GenBank/DDBJ whole genome shotgun (WGS) entry which is preliminary data.</text>
</comment>
<reference evidence="2 3" key="1">
    <citation type="submission" date="2021-04" db="EMBL/GenBank/DDBJ databases">
        <authorList>
            <person name="Ivanova A."/>
        </authorList>
    </citation>
    <scope>NUCLEOTIDE SEQUENCE [LARGE SCALE GENOMIC DNA]</scope>
    <source>
        <strain evidence="2 3">G18</strain>
    </source>
</reference>
<feature type="compositionally biased region" description="Pro residues" evidence="1">
    <location>
        <begin position="686"/>
        <end position="699"/>
    </location>
</feature>
<gene>
    <name evidence="2" type="ORF">J8F10_35680</name>
</gene>
<organism evidence="2 3">
    <name type="scientific">Gemmata palustris</name>
    <dbReference type="NCBI Taxonomy" id="2822762"/>
    <lineage>
        <taxon>Bacteria</taxon>
        <taxon>Pseudomonadati</taxon>
        <taxon>Planctomycetota</taxon>
        <taxon>Planctomycetia</taxon>
        <taxon>Gemmatales</taxon>
        <taxon>Gemmataceae</taxon>
        <taxon>Gemmata</taxon>
    </lineage>
</organism>
<keyword evidence="3" id="KW-1185">Reference proteome</keyword>
<protein>
    <submittedName>
        <fullName evidence="2">Uncharacterized protein</fullName>
    </submittedName>
</protein>
<feature type="region of interest" description="Disordered" evidence="1">
    <location>
        <begin position="616"/>
        <end position="704"/>
    </location>
</feature>
<dbReference type="EMBL" id="JAGKQQ010000002">
    <property type="protein sequence ID" value="MBP3960595.1"/>
    <property type="molecule type" value="Genomic_DNA"/>
</dbReference>
<feature type="compositionally biased region" description="Pro residues" evidence="1">
    <location>
        <begin position="621"/>
        <end position="632"/>
    </location>
</feature>
<evidence type="ECO:0000256" key="1">
    <source>
        <dbReference type="SAM" id="MobiDB-lite"/>
    </source>
</evidence>
<evidence type="ECO:0000313" key="2">
    <source>
        <dbReference type="EMBL" id="MBP3960595.1"/>
    </source>
</evidence>
<dbReference type="Proteomes" id="UP000676565">
    <property type="component" value="Unassembled WGS sequence"/>
</dbReference>
<evidence type="ECO:0000313" key="3">
    <source>
        <dbReference type="Proteomes" id="UP000676565"/>
    </source>
</evidence>
<feature type="compositionally biased region" description="Low complexity" evidence="1">
    <location>
        <begin position="634"/>
        <end position="652"/>
    </location>
</feature>